<reference evidence="2 3" key="1">
    <citation type="submission" date="2020-04" db="EMBL/GenBank/DDBJ databases">
        <title>Novosphingobium sp. TW-4 isolated from soil.</title>
        <authorList>
            <person name="Dahal R.H."/>
            <person name="Chaudhary D.K."/>
        </authorList>
    </citation>
    <scope>NUCLEOTIDE SEQUENCE [LARGE SCALE GENOMIC DNA]</scope>
    <source>
        <strain evidence="2 3">TW-4</strain>
    </source>
</reference>
<comment type="caution">
    <text evidence="2">The sequence shown here is derived from an EMBL/GenBank/DDBJ whole genome shotgun (WGS) entry which is preliminary data.</text>
</comment>
<organism evidence="2 3">
    <name type="scientific">Novosphingobium olei</name>
    <dbReference type="NCBI Taxonomy" id="2728851"/>
    <lineage>
        <taxon>Bacteria</taxon>
        <taxon>Pseudomonadati</taxon>
        <taxon>Pseudomonadota</taxon>
        <taxon>Alphaproteobacteria</taxon>
        <taxon>Sphingomonadales</taxon>
        <taxon>Sphingomonadaceae</taxon>
        <taxon>Novosphingobium</taxon>
    </lineage>
</organism>
<feature type="domain" description="Glycosyl transferase family 1" evidence="1">
    <location>
        <begin position="187"/>
        <end position="355"/>
    </location>
</feature>
<gene>
    <name evidence="2" type="ORF">HHL27_00995</name>
</gene>
<dbReference type="Pfam" id="PF00534">
    <property type="entry name" value="Glycos_transf_1"/>
    <property type="match status" value="1"/>
</dbReference>
<dbReference type="Proteomes" id="UP000583556">
    <property type="component" value="Unassembled WGS sequence"/>
</dbReference>
<name>A0A7Y0BKP9_9SPHN</name>
<dbReference type="AlphaFoldDB" id="A0A7Y0BKP9"/>
<evidence type="ECO:0000313" key="3">
    <source>
        <dbReference type="Proteomes" id="UP000583556"/>
    </source>
</evidence>
<sequence>MAAMENFRHFVGKYYDQVVSLGCNRLPQDTAARYGIEPAFEYYYNDAMPLPKGDLDSTILRTHAQKAAAAKRDLVQLLERFGVGPADTLCYPSIDFYSLLALVEAVDELRAAGSPKILIRLIGVMETASSGQYAKPLNVALALINRLCDAGLSVRLAAETPRYAEYLAAQLDRPVAVAANIELRPQVPVLQNDHVTVICPGSARYDKGFLQLVDLFSQVRQRDPEMRIRFRTQVLPDRDLKHQIDYLIRLYAIPGVTVLPSHLPADELATMYENADLVLLPYAHDVYQFRGSAVLIEAMLSGRHCLALDGPAFVDQIRYFGGGTVCSSIADMADKVVEFSKEPPAKRQARARQARDRFVRDLAASYRDWVI</sequence>
<accession>A0A7Y0BKP9</accession>
<dbReference type="Gene3D" id="3.40.50.2000">
    <property type="entry name" value="Glycogen Phosphorylase B"/>
    <property type="match status" value="1"/>
</dbReference>
<dbReference type="InterPro" id="IPR001296">
    <property type="entry name" value="Glyco_trans_1"/>
</dbReference>
<protein>
    <submittedName>
        <fullName evidence="2">Glycosyltransferase family 4 protein</fullName>
    </submittedName>
</protein>
<dbReference type="GO" id="GO:0016757">
    <property type="term" value="F:glycosyltransferase activity"/>
    <property type="evidence" value="ECO:0007669"/>
    <property type="project" value="InterPro"/>
</dbReference>
<proteinExistence type="predicted"/>
<keyword evidence="2" id="KW-0808">Transferase</keyword>
<dbReference type="SUPFAM" id="SSF53756">
    <property type="entry name" value="UDP-Glycosyltransferase/glycogen phosphorylase"/>
    <property type="match status" value="1"/>
</dbReference>
<evidence type="ECO:0000313" key="2">
    <source>
        <dbReference type="EMBL" id="NML92247.1"/>
    </source>
</evidence>
<evidence type="ECO:0000259" key="1">
    <source>
        <dbReference type="Pfam" id="PF00534"/>
    </source>
</evidence>
<dbReference type="EMBL" id="JABBGM010000001">
    <property type="protein sequence ID" value="NML92247.1"/>
    <property type="molecule type" value="Genomic_DNA"/>
</dbReference>
<keyword evidence="3" id="KW-1185">Reference proteome</keyword>